<dbReference type="InterPro" id="IPR027417">
    <property type="entry name" value="P-loop_NTPase"/>
</dbReference>
<feature type="domain" description="Sigma-54 factor interaction" evidence="4">
    <location>
        <begin position="148"/>
        <end position="377"/>
    </location>
</feature>
<gene>
    <name evidence="6" type="ORF">FC093_11725</name>
</gene>
<dbReference type="CDD" id="cd00009">
    <property type="entry name" value="AAA"/>
    <property type="match status" value="1"/>
</dbReference>
<dbReference type="Gene3D" id="1.10.10.60">
    <property type="entry name" value="Homeodomain-like"/>
    <property type="match status" value="1"/>
</dbReference>
<reference evidence="6 7" key="1">
    <citation type="submission" date="2019-05" db="EMBL/GenBank/DDBJ databases">
        <title>Panacibacter sp. strain 17mud1-8 Genome sequencing and assembly.</title>
        <authorList>
            <person name="Chhetri G."/>
        </authorList>
    </citation>
    <scope>NUCLEOTIDE SEQUENCE [LARGE SCALE GENOMIC DNA]</scope>
    <source>
        <strain evidence="6 7">17mud1-8</strain>
    </source>
</reference>
<proteinExistence type="predicted"/>
<dbReference type="PROSITE" id="PS00676">
    <property type="entry name" value="SIGMA54_INTERACT_2"/>
    <property type="match status" value="1"/>
</dbReference>
<dbReference type="SUPFAM" id="SSF46689">
    <property type="entry name" value="Homeodomain-like"/>
    <property type="match status" value="1"/>
</dbReference>
<keyword evidence="7" id="KW-1185">Reference proteome</keyword>
<dbReference type="PANTHER" id="PTHR32071">
    <property type="entry name" value="TRANSCRIPTIONAL REGULATORY PROTEIN"/>
    <property type="match status" value="1"/>
</dbReference>
<evidence type="ECO:0000313" key="6">
    <source>
        <dbReference type="EMBL" id="TKK68296.1"/>
    </source>
</evidence>
<dbReference type="AlphaFoldDB" id="A0A4U3L3Y2"/>
<dbReference type="SUPFAM" id="SSF52172">
    <property type="entry name" value="CheY-like"/>
    <property type="match status" value="1"/>
</dbReference>
<dbReference type="InterPro" id="IPR009057">
    <property type="entry name" value="Homeodomain-like_sf"/>
</dbReference>
<dbReference type="Pfam" id="PF00072">
    <property type="entry name" value="Response_reg"/>
    <property type="match status" value="1"/>
</dbReference>
<comment type="caution">
    <text evidence="6">The sequence shown here is derived from an EMBL/GenBank/DDBJ whole genome shotgun (WGS) entry which is preliminary data.</text>
</comment>
<dbReference type="GO" id="GO:0006355">
    <property type="term" value="P:regulation of DNA-templated transcription"/>
    <property type="evidence" value="ECO:0007669"/>
    <property type="project" value="InterPro"/>
</dbReference>
<keyword evidence="2" id="KW-0067">ATP-binding</keyword>
<dbReference type="GO" id="GO:0000160">
    <property type="term" value="P:phosphorelay signal transduction system"/>
    <property type="evidence" value="ECO:0007669"/>
    <property type="project" value="InterPro"/>
</dbReference>
<dbReference type="Proteomes" id="UP000305848">
    <property type="component" value="Unassembled WGS sequence"/>
</dbReference>
<dbReference type="PROSITE" id="PS50110">
    <property type="entry name" value="RESPONSE_REGULATORY"/>
    <property type="match status" value="1"/>
</dbReference>
<name>A0A4U3L3Y2_9BACT</name>
<dbReference type="InterPro" id="IPR003593">
    <property type="entry name" value="AAA+_ATPase"/>
</dbReference>
<dbReference type="Gene3D" id="3.40.50.300">
    <property type="entry name" value="P-loop containing nucleotide triphosphate hydrolases"/>
    <property type="match status" value="1"/>
</dbReference>
<dbReference type="GO" id="GO:0005524">
    <property type="term" value="F:ATP binding"/>
    <property type="evidence" value="ECO:0007669"/>
    <property type="project" value="UniProtKB-KW"/>
</dbReference>
<dbReference type="InterPro" id="IPR002078">
    <property type="entry name" value="Sigma_54_int"/>
</dbReference>
<dbReference type="Pfam" id="PF00158">
    <property type="entry name" value="Sigma54_activat"/>
    <property type="match status" value="1"/>
</dbReference>
<evidence type="ECO:0000259" key="4">
    <source>
        <dbReference type="PROSITE" id="PS50045"/>
    </source>
</evidence>
<dbReference type="EMBL" id="SZQL01000008">
    <property type="protein sequence ID" value="TKK68296.1"/>
    <property type="molecule type" value="Genomic_DNA"/>
</dbReference>
<dbReference type="SUPFAM" id="SSF52540">
    <property type="entry name" value="P-loop containing nucleoside triphosphate hydrolases"/>
    <property type="match status" value="1"/>
</dbReference>
<dbReference type="CDD" id="cd00156">
    <property type="entry name" value="REC"/>
    <property type="match status" value="1"/>
</dbReference>
<feature type="modified residue" description="4-aspartylphosphate" evidence="3">
    <location>
        <position position="56"/>
    </location>
</feature>
<evidence type="ECO:0000256" key="2">
    <source>
        <dbReference type="ARBA" id="ARBA00022840"/>
    </source>
</evidence>
<dbReference type="InterPro" id="IPR011006">
    <property type="entry name" value="CheY-like_superfamily"/>
</dbReference>
<dbReference type="Gene3D" id="3.40.50.2300">
    <property type="match status" value="1"/>
</dbReference>
<accession>A0A4U3L3Y2</accession>
<dbReference type="InterPro" id="IPR001789">
    <property type="entry name" value="Sig_transdc_resp-reg_receiver"/>
</dbReference>
<dbReference type="FunFam" id="3.40.50.300:FF:000006">
    <property type="entry name" value="DNA-binding transcriptional regulator NtrC"/>
    <property type="match status" value="1"/>
</dbReference>
<dbReference type="SMART" id="SM00448">
    <property type="entry name" value="REC"/>
    <property type="match status" value="1"/>
</dbReference>
<dbReference type="OrthoDB" id="9767106at2"/>
<keyword evidence="1" id="KW-0547">Nucleotide-binding</keyword>
<evidence type="ECO:0000256" key="3">
    <source>
        <dbReference type="PROSITE-ProRule" id="PRU00169"/>
    </source>
</evidence>
<dbReference type="SMART" id="SM00382">
    <property type="entry name" value="AAA"/>
    <property type="match status" value="1"/>
</dbReference>
<organism evidence="6 7">
    <name type="scientific">Ilyomonas limi</name>
    <dbReference type="NCBI Taxonomy" id="2575867"/>
    <lineage>
        <taxon>Bacteria</taxon>
        <taxon>Pseudomonadati</taxon>
        <taxon>Bacteroidota</taxon>
        <taxon>Chitinophagia</taxon>
        <taxon>Chitinophagales</taxon>
        <taxon>Chitinophagaceae</taxon>
        <taxon>Ilyomonas</taxon>
    </lineage>
</organism>
<dbReference type="Pfam" id="PF25601">
    <property type="entry name" value="AAA_lid_14"/>
    <property type="match status" value="1"/>
</dbReference>
<feature type="domain" description="Response regulatory" evidence="5">
    <location>
        <begin position="7"/>
        <end position="121"/>
    </location>
</feature>
<evidence type="ECO:0000259" key="5">
    <source>
        <dbReference type="PROSITE" id="PS50110"/>
    </source>
</evidence>
<evidence type="ECO:0000256" key="1">
    <source>
        <dbReference type="ARBA" id="ARBA00022741"/>
    </source>
</evidence>
<sequence length="458" mass="52022">MKGKNFLIFVLEDDKLYNTILHHFLSLNPEHEVKSFTTGAELLKALHQKPDFITLDYSLPDGNAMQLLKQIRDVLPEVRIVIVSAQQDVQTAIDLLKKGADDYLVKDSETQDRLWVAIKNCKEKISLKKEIETLQTEVSKKYNFQKAIIGNSTPMKQVFSLIEKAALTNITVSVTGETGTGKDLVAKAIHFNSTRKSRPFVPVNIAAIPAELMESELFGHEKGSFTGAVTQRIGKFEEANKGTLFLDEIGEMDITLQAKLLRVLQEKEITRVGSNKIIPVDVRIIVATHRNLLAEVKKGTFREDLYYRLLGLNIHLPPLRNRENDVLLIAKHFIEQFCSENNLPKKYLSLEAKKQLLNYQFPGNIRELKSIIDLSCVMSDGEEIELAHTQRVSATMPGSITSLEEPVTLRRFTLQLLQDYLEKYDYDVLKVAQVLNVGKSTLYRLIKNKELNVPEKVY</sequence>
<dbReference type="RefSeq" id="WP_137261976.1">
    <property type="nucleotide sequence ID" value="NZ_SZQL01000008.1"/>
</dbReference>
<keyword evidence="3" id="KW-0597">Phosphoprotein</keyword>
<evidence type="ECO:0000313" key="7">
    <source>
        <dbReference type="Proteomes" id="UP000305848"/>
    </source>
</evidence>
<dbReference type="PROSITE" id="PS50045">
    <property type="entry name" value="SIGMA54_INTERACT_4"/>
    <property type="match status" value="1"/>
</dbReference>
<dbReference type="InterPro" id="IPR058031">
    <property type="entry name" value="AAA_lid_NorR"/>
</dbReference>
<protein>
    <submittedName>
        <fullName evidence="6">Sigma-54-dependent Fis family transcriptional regulator</fullName>
    </submittedName>
</protein>
<dbReference type="InterPro" id="IPR025943">
    <property type="entry name" value="Sigma_54_int_dom_ATP-bd_2"/>
</dbReference>
<dbReference type="Gene3D" id="1.10.8.60">
    <property type="match status" value="1"/>
</dbReference>